<dbReference type="GO" id="GO:0006730">
    <property type="term" value="P:one-carbon metabolic process"/>
    <property type="evidence" value="ECO:0007669"/>
    <property type="project" value="EnsemblMetazoa"/>
</dbReference>
<dbReference type="SUPFAM" id="SSF51069">
    <property type="entry name" value="Carbonic anhydrase"/>
    <property type="match status" value="1"/>
</dbReference>
<dbReference type="KEGG" id="dgr:6558997"/>
<evidence type="ECO:0000256" key="2">
    <source>
        <dbReference type="ARBA" id="ARBA00012925"/>
    </source>
</evidence>
<feature type="chain" id="PRO_5002807657" description="carbonic anhydrase" evidence="6">
    <location>
        <begin position="21"/>
        <end position="337"/>
    </location>
</feature>
<evidence type="ECO:0000259" key="7">
    <source>
        <dbReference type="PROSITE" id="PS51144"/>
    </source>
</evidence>
<dbReference type="SMART" id="SM01057">
    <property type="entry name" value="Carb_anhydrase"/>
    <property type="match status" value="1"/>
</dbReference>
<keyword evidence="3" id="KW-0479">Metal-binding</keyword>
<evidence type="ECO:0000256" key="3">
    <source>
        <dbReference type="ARBA" id="ARBA00022723"/>
    </source>
</evidence>
<dbReference type="FunCoup" id="B4IWN5">
    <property type="interactions" value="21"/>
</dbReference>
<dbReference type="GO" id="GO:0008270">
    <property type="term" value="F:zinc ion binding"/>
    <property type="evidence" value="ECO:0007669"/>
    <property type="project" value="InterPro"/>
</dbReference>
<keyword evidence="4" id="KW-0862">Zinc</keyword>
<dbReference type="PANTHER" id="PTHR18952">
    <property type="entry name" value="CARBONIC ANHYDRASE"/>
    <property type="match status" value="1"/>
</dbReference>
<dbReference type="CDD" id="cd00326">
    <property type="entry name" value="alpha_CA"/>
    <property type="match status" value="1"/>
</dbReference>
<dbReference type="eggNOG" id="KOG0382">
    <property type="taxonomic scope" value="Eukaryota"/>
</dbReference>
<sequence length="337" mass="38385">MWKLRFVAGVILTCVAVVSAQDFGYGGVHGPDHWRDDYKYCSGKYQSPINIDVLNVTMKEYPVLEYLNFDEIPKDVHVTNNGHTVLVTMDFKKGKEPRIRGGPLERKTYYQFEQFHFHWGENDTIGSEDLINNRAFPAELHCVFRSLDYPNFASALGKDHGVAVLAYFFKIDEEYNYDYGEFTELLKTISSKGKSSTLAQRLPLMKFLGMDSINYFSYIGSLTTPPCAEEVVWVDYSEPITISKSQLNHFRELTSNDEHLKNNFRPTQPLNNRIVYKNDPPVFEIAKQGWGAIPFVNAANAADSIAGCWGAWRMSVLFGFSLLAMLLLKGYDLVAFN</sequence>
<dbReference type="InParanoid" id="B4IWN5"/>
<dbReference type="Proteomes" id="UP000001070">
    <property type="component" value="Unassembled WGS sequence"/>
</dbReference>
<proteinExistence type="inferred from homology"/>
<comment type="similarity">
    <text evidence="1">Belongs to the alpha-carbonic anhydrase family.</text>
</comment>
<evidence type="ECO:0000313" key="9">
    <source>
        <dbReference type="Proteomes" id="UP000001070"/>
    </source>
</evidence>
<dbReference type="EC" id="4.2.1.1" evidence="2"/>
<dbReference type="SMR" id="B4IWN5"/>
<dbReference type="FunFam" id="3.10.200.10:FF:000003">
    <property type="entry name" value="Carbonic anhydrase 12"/>
    <property type="match status" value="1"/>
</dbReference>
<evidence type="ECO:0000313" key="8">
    <source>
        <dbReference type="EMBL" id="EDV96261.1"/>
    </source>
</evidence>
<dbReference type="OrthoDB" id="429145at2759"/>
<dbReference type="GO" id="GO:0005737">
    <property type="term" value="C:cytoplasm"/>
    <property type="evidence" value="ECO:0007669"/>
    <property type="project" value="TreeGrafter"/>
</dbReference>
<dbReference type="InterPro" id="IPR023561">
    <property type="entry name" value="Carbonic_anhydrase_a-class"/>
</dbReference>
<dbReference type="AlphaFoldDB" id="B4IWN5"/>
<name>B4IWN5_DROGR</name>
<evidence type="ECO:0000256" key="1">
    <source>
        <dbReference type="ARBA" id="ARBA00010718"/>
    </source>
</evidence>
<keyword evidence="6" id="KW-0732">Signal</keyword>
<dbReference type="PROSITE" id="PS51144">
    <property type="entry name" value="ALPHA_CA_2"/>
    <property type="match status" value="1"/>
</dbReference>
<dbReference type="STRING" id="7222.B4IWN5"/>
<dbReference type="PhylomeDB" id="B4IWN5"/>
<evidence type="ECO:0000256" key="5">
    <source>
        <dbReference type="ARBA" id="ARBA00023180"/>
    </source>
</evidence>
<dbReference type="OMA" id="QMISHEQ"/>
<dbReference type="Pfam" id="PF00194">
    <property type="entry name" value="Carb_anhydrase"/>
    <property type="match status" value="1"/>
</dbReference>
<dbReference type="PANTHER" id="PTHR18952:SF124">
    <property type="entry name" value="CARBONIC ANHYDRASE 7"/>
    <property type="match status" value="1"/>
</dbReference>
<dbReference type="InterPro" id="IPR001148">
    <property type="entry name" value="CA_dom"/>
</dbReference>
<evidence type="ECO:0000256" key="6">
    <source>
        <dbReference type="SAM" id="SignalP"/>
    </source>
</evidence>
<organism evidence="9">
    <name type="scientific">Drosophila grimshawi</name>
    <name type="common">Hawaiian fruit fly</name>
    <name type="synonym">Idiomyia grimshawi</name>
    <dbReference type="NCBI Taxonomy" id="7222"/>
    <lineage>
        <taxon>Eukaryota</taxon>
        <taxon>Metazoa</taxon>
        <taxon>Ecdysozoa</taxon>
        <taxon>Arthropoda</taxon>
        <taxon>Hexapoda</taxon>
        <taxon>Insecta</taxon>
        <taxon>Pterygota</taxon>
        <taxon>Neoptera</taxon>
        <taxon>Endopterygota</taxon>
        <taxon>Diptera</taxon>
        <taxon>Brachycera</taxon>
        <taxon>Muscomorpha</taxon>
        <taxon>Ephydroidea</taxon>
        <taxon>Drosophilidae</taxon>
        <taxon>Drosophila</taxon>
        <taxon>Hawaiian Drosophila</taxon>
    </lineage>
</organism>
<dbReference type="EMBL" id="CH916366">
    <property type="protein sequence ID" value="EDV96261.1"/>
    <property type="molecule type" value="Genomic_DNA"/>
</dbReference>
<feature type="domain" description="Alpha-carbonic anhydrase" evidence="7">
    <location>
        <begin position="21"/>
        <end position="279"/>
    </location>
</feature>
<dbReference type="InterPro" id="IPR036398">
    <property type="entry name" value="CA_dom_sf"/>
</dbReference>
<evidence type="ECO:0000256" key="4">
    <source>
        <dbReference type="ARBA" id="ARBA00022833"/>
    </source>
</evidence>
<reference evidence="8 9" key="1">
    <citation type="journal article" date="2007" name="Nature">
        <title>Evolution of genes and genomes on the Drosophila phylogeny.</title>
        <authorList>
            <consortium name="Drosophila 12 Genomes Consortium"/>
            <person name="Clark A.G."/>
            <person name="Eisen M.B."/>
            <person name="Smith D.R."/>
            <person name="Bergman C.M."/>
            <person name="Oliver B."/>
            <person name="Markow T.A."/>
            <person name="Kaufman T.C."/>
            <person name="Kellis M."/>
            <person name="Gelbart W."/>
            <person name="Iyer V.N."/>
            <person name="Pollard D.A."/>
            <person name="Sackton T.B."/>
            <person name="Larracuente A.M."/>
            <person name="Singh N.D."/>
            <person name="Abad J.P."/>
            <person name="Abt D.N."/>
            <person name="Adryan B."/>
            <person name="Aguade M."/>
            <person name="Akashi H."/>
            <person name="Anderson W.W."/>
            <person name="Aquadro C.F."/>
            <person name="Ardell D.H."/>
            <person name="Arguello R."/>
            <person name="Artieri C.G."/>
            <person name="Barbash D.A."/>
            <person name="Barker D."/>
            <person name="Barsanti P."/>
            <person name="Batterham P."/>
            <person name="Batzoglou S."/>
            <person name="Begun D."/>
            <person name="Bhutkar A."/>
            <person name="Blanco E."/>
            <person name="Bosak S.A."/>
            <person name="Bradley R.K."/>
            <person name="Brand A.D."/>
            <person name="Brent M.R."/>
            <person name="Brooks A.N."/>
            <person name="Brown R.H."/>
            <person name="Butlin R.K."/>
            <person name="Caggese C."/>
            <person name="Calvi B.R."/>
            <person name="Bernardo de Carvalho A."/>
            <person name="Caspi A."/>
            <person name="Castrezana S."/>
            <person name="Celniker S.E."/>
            <person name="Chang J.L."/>
            <person name="Chapple C."/>
            <person name="Chatterji S."/>
            <person name="Chinwalla A."/>
            <person name="Civetta A."/>
            <person name="Clifton S.W."/>
            <person name="Comeron J.M."/>
            <person name="Costello J.C."/>
            <person name="Coyne J.A."/>
            <person name="Daub J."/>
            <person name="David R.G."/>
            <person name="Delcher A.L."/>
            <person name="Delehaunty K."/>
            <person name="Do C.B."/>
            <person name="Ebling H."/>
            <person name="Edwards K."/>
            <person name="Eickbush T."/>
            <person name="Evans J.D."/>
            <person name="Filipski A."/>
            <person name="Findeiss S."/>
            <person name="Freyhult E."/>
            <person name="Fulton L."/>
            <person name="Fulton R."/>
            <person name="Garcia A.C."/>
            <person name="Gardiner A."/>
            <person name="Garfield D.A."/>
            <person name="Garvin B.E."/>
            <person name="Gibson G."/>
            <person name="Gilbert D."/>
            <person name="Gnerre S."/>
            <person name="Godfrey J."/>
            <person name="Good R."/>
            <person name="Gotea V."/>
            <person name="Gravely B."/>
            <person name="Greenberg A.J."/>
            <person name="Griffiths-Jones S."/>
            <person name="Gross S."/>
            <person name="Guigo R."/>
            <person name="Gustafson E.A."/>
            <person name="Haerty W."/>
            <person name="Hahn M.W."/>
            <person name="Halligan D.L."/>
            <person name="Halpern A.L."/>
            <person name="Halter G.M."/>
            <person name="Han M.V."/>
            <person name="Heger A."/>
            <person name="Hillier L."/>
            <person name="Hinrichs A.S."/>
            <person name="Holmes I."/>
            <person name="Hoskins R.A."/>
            <person name="Hubisz M.J."/>
            <person name="Hultmark D."/>
            <person name="Huntley M.A."/>
            <person name="Jaffe D.B."/>
            <person name="Jagadeeshan S."/>
            <person name="Jeck W.R."/>
            <person name="Johnson J."/>
            <person name="Jones C.D."/>
            <person name="Jordan W.C."/>
            <person name="Karpen G.H."/>
            <person name="Kataoka E."/>
            <person name="Keightley P.D."/>
            <person name="Kheradpour P."/>
            <person name="Kirkness E.F."/>
            <person name="Koerich L.B."/>
            <person name="Kristiansen K."/>
            <person name="Kudrna D."/>
            <person name="Kulathinal R.J."/>
            <person name="Kumar S."/>
            <person name="Kwok R."/>
            <person name="Lander E."/>
            <person name="Langley C.H."/>
            <person name="Lapoint R."/>
            <person name="Lazzaro B.P."/>
            <person name="Lee S.J."/>
            <person name="Levesque L."/>
            <person name="Li R."/>
            <person name="Lin C.F."/>
            <person name="Lin M.F."/>
            <person name="Lindblad-Toh K."/>
            <person name="Llopart A."/>
            <person name="Long M."/>
            <person name="Low L."/>
            <person name="Lozovsky E."/>
            <person name="Lu J."/>
            <person name="Luo M."/>
            <person name="Machado C.A."/>
            <person name="Makalowski W."/>
            <person name="Marzo M."/>
            <person name="Matsuda M."/>
            <person name="Matzkin L."/>
            <person name="McAllister B."/>
            <person name="McBride C.S."/>
            <person name="McKernan B."/>
            <person name="McKernan K."/>
            <person name="Mendez-Lago M."/>
            <person name="Minx P."/>
            <person name="Mollenhauer M.U."/>
            <person name="Montooth K."/>
            <person name="Mount S.M."/>
            <person name="Mu X."/>
            <person name="Myers E."/>
            <person name="Negre B."/>
            <person name="Newfeld S."/>
            <person name="Nielsen R."/>
            <person name="Noor M.A."/>
            <person name="O'Grady P."/>
            <person name="Pachter L."/>
            <person name="Papaceit M."/>
            <person name="Parisi M.J."/>
            <person name="Parisi M."/>
            <person name="Parts L."/>
            <person name="Pedersen J.S."/>
            <person name="Pesole G."/>
            <person name="Phillippy A.M."/>
            <person name="Ponting C.P."/>
            <person name="Pop M."/>
            <person name="Porcelli D."/>
            <person name="Powell J.R."/>
            <person name="Prohaska S."/>
            <person name="Pruitt K."/>
            <person name="Puig M."/>
            <person name="Quesneville H."/>
            <person name="Ram K.R."/>
            <person name="Rand D."/>
            <person name="Rasmussen M.D."/>
            <person name="Reed L.K."/>
            <person name="Reenan R."/>
            <person name="Reily A."/>
            <person name="Remington K.A."/>
            <person name="Rieger T.T."/>
            <person name="Ritchie M.G."/>
            <person name="Robin C."/>
            <person name="Rogers Y.H."/>
            <person name="Rohde C."/>
            <person name="Rozas J."/>
            <person name="Rubenfield M.J."/>
            <person name="Ruiz A."/>
            <person name="Russo S."/>
            <person name="Salzberg S.L."/>
            <person name="Sanchez-Gracia A."/>
            <person name="Saranga D.J."/>
            <person name="Sato H."/>
            <person name="Schaeffer S.W."/>
            <person name="Schatz M.C."/>
            <person name="Schlenke T."/>
            <person name="Schwartz R."/>
            <person name="Segarra C."/>
            <person name="Singh R.S."/>
            <person name="Sirot L."/>
            <person name="Sirota M."/>
            <person name="Sisneros N.B."/>
            <person name="Smith C.D."/>
            <person name="Smith T.F."/>
            <person name="Spieth J."/>
            <person name="Stage D.E."/>
            <person name="Stark A."/>
            <person name="Stephan W."/>
            <person name="Strausberg R.L."/>
            <person name="Strempel S."/>
            <person name="Sturgill D."/>
            <person name="Sutton G."/>
            <person name="Sutton G.G."/>
            <person name="Tao W."/>
            <person name="Teichmann S."/>
            <person name="Tobari Y.N."/>
            <person name="Tomimura Y."/>
            <person name="Tsolas J.M."/>
            <person name="Valente V.L."/>
            <person name="Venter E."/>
            <person name="Venter J.C."/>
            <person name="Vicario S."/>
            <person name="Vieira F.G."/>
            <person name="Vilella A.J."/>
            <person name="Villasante A."/>
            <person name="Walenz B."/>
            <person name="Wang J."/>
            <person name="Wasserman M."/>
            <person name="Watts T."/>
            <person name="Wilson D."/>
            <person name="Wilson R.K."/>
            <person name="Wing R.A."/>
            <person name="Wolfner M.F."/>
            <person name="Wong A."/>
            <person name="Wong G.K."/>
            <person name="Wu C.I."/>
            <person name="Wu G."/>
            <person name="Yamamoto D."/>
            <person name="Yang H.P."/>
            <person name="Yang S.P."/>
            <person name="Yorke J.A."/>
            <person name="Yoshida K."/>
            <person name="Zdobnov E."/>
            <person name="Zhang P."/>
            <person name="Zhang Y."/>
            <person name="Zimin A.V."/>
            <person name="Baldwin J."/>
            <person name="Abdouelleil A."/>
            <person name="Abdulkadir J."/>
            <person name="Abebe A."/>
            <person name="Abera B."/>
            <person name="Abreu J."/>
            <person name="Acer S.C."/>
            <person name="Aftuck L."/>
            <person name="Alexander A."/>
            <person name="An P."/>
            <person name="Anderson E."/>
            <person name="Anderson S."/>
            <person name="Arachi H."/>
            <person name="Azer M."/>
            <person name="Bachantsang P."/>
            <person name="Barry A."/>
            <person name="Bayul T."/>
            <person name="Berlin A."/>
            <person name="Bessette D."/>
            <person name="Bloom T."/>
            <person name="Blye J."/>
            <person name="Boguslavskiy L."/>
            <person name="Bonnet C."/>
            <person name="Boukhgalter B."/>
            <person name="Bourzgui I."/>
            <person name="Brown A."/>
            <person name="Cahill P."/>
            <person name="Channer S."/>
            <person name="Cheshatsang Y."/>
            <person name="Chuda L."/>
            <person name="Citroen M."/>
            <person name="Collymore A."/>
            <person name="Cooke P."/>
            <person name="Costello M."/>
            <person name="D'Aco K."/>
            <person name="Daza R."/>
            <person name="De Haan G."/>
            <person name="DeGray S."/>
            <person name="DeMaso C."/>
            <person name="Dhargay N."/>
            <person name="Dooley K."/>
            <person name="Dooley E."/>
            <person name="Doricent M."/>
            <person name="Dorje P."/>
            <person name="Dorjee K."/>
            <person name="Dupes A."/>
            <person name="Elong R."/>
            <person name="Falk J."/>
            <person name="Farina A."/>
            <person name="Faro S."/>
            <person name="Ferguson D."/>
            <person name="Fisher S."/>
            <person name="Foley C.D."/>
            <person name="Franke A."/>
            <person name="Friedrich D."/>
            <person name="Gadbois L."/>
            <person name="Gearin G."/>
            <person name="Gearin C.R."/>
            <person name="Giannoukos G."/>
            <person name="Goode T."/>
            <person name="Graham J."/>
            <person name="Grandbois E."/>
            <person name="Grewal S."/>
            <person name="Gyaltsen K."/>
            <person name="Hafez N."/>
            <person name="Hagos B."/>
            <person name="Hall J."/>
            <person name="Henson C."/>
            <person name="Hollinger A."/>
            <person name="Honan T."/>
            <person name="Huard M.D."/>
            <person name="Hughes L."/>
            <person name="Hurhula B."/>
            <person name="Husby M.E."/>
            <person name="Kamat A."/>
            <person name="Kanga B."/>
            <person name="Kashin S."/>
            <person name="Khazanovich D."/>
            <person name="Kisner P."/>
            <person name="Lance K."/>
            <person name="Lara M."/>
            <person name="Lee W."/>
            <person name="Lennon N."/>
            <person name="Letendre F."/>
            <person name="LeVine R."/>
            <person name="Lipovsky A."/>
            <person name="Liu X."/>
            <person name="Liu J."/>
            <person name="Liu S."/>
            <person name="Lokyitsang T."/>
            <person name="Lokyitsang Y."/>
            <person name="Lubonja R."/>
            <person name="Lui A."/>
            <person name="MacDonald P."/>
            <person name="Magnisalis V."/>
            <person name="Maru K."/>
            <person name="Matthews C."/>
            <person name="McCusker W."/>
            <person name="McDonough S."/>
            <person name="Mehta T."/>
            <person name="Meldrim J."/>
            <person name="Meneus L."/>
            <person name="Mihai O."/>
            <person name="Mihalev A."/>
            <person name="Mihova T."/>
            <person name="Mittelman R."/>
            <person name="Mlenga V."/>
            <person name="Montmayeur A."/>
            <person name="Mulrain L."/>
            <person name="Navidi A."/>
            <person name="Naylor J."/>
            <person name="Negash T."/>
            <person name="Nguyen T."/>
            <person name="Nguyen N."/>
            <person name="Nicol R."/>
            <person name="Norbu C."/>
            <person name="Norbu N."/>
            <person name="Novod N."/>
            <person name="O'Neill B."/>
            <person name="Osman S."/>
            <person name="Markiewicz E."/>
            <person name="Oyono O.L."/>
            <person name="Patti C."/>
            <person name="Phunkhang P."/>
            <person name="Pierre F."/>
            <person name="Priest M."/>
            <person name="Raghuraman S."/>
            <person name="Rege F."/>
            <person name="Reyes R."/>
            <person name="Rise C."/>
            <person name="Rogov P."/>
            <person name="Ross K."/>
            <person name="Ryan E."/>
            <person name="Settipalli S."/>
            <person name="Shea T."/>
            <person name="Sherpa N."/>
            <person name="Shi L."/>
            <person name="Shih D."/>
            <person name="Sparrow T."/>
            <person name="Spaulding J."/>
            <person name="Stalker J."/>
            <person name="Stange-Thomann N."/>
            <person name="Stavropoulos S."/>
            <person name="Stone C."/>
            <person name="Strader C."/>
            <person name="Tesfaye S."/>
            <person name="Thomson T."/>
            <person name="Thoulutsang Y."/>
            <person name="Thoulutsang D."/>
            <person name="Topham K."/>
            <person name="Topping I."/>
            <person name="Tsamla T."/>
            <person name="Vassiliev H."/>
            <person name="Vo A."/>
            <person name="Wangchuk T."/>
            <person name="Wangdi T."/>
            <person name="Weiand M."/>
            <person name="Wilkinson J."/>
            <person name="Wilson A."/>
            <person name="Yadav S."/>
            <person name="Young G."/>
            <person name="Yu Q."/>
            <person name="Zembek L."/>
            <person name="Zhong D."/>
            <person name="Zimmer A."/>
            <person name="Zwirko Z."/>
            <person name="Jaffe D.B."/>
            <person name="Alvarez P."/>
            <person name="Brockman W."/>
            <person name="Butler J."/>
            <person name="Chin C."/>
            <person name="Gnerre S."/>
            <person name="Grabherr M."/>
            <person name="Kleber M."/>
            <person name="Mauceli E."/>
            <person name="MacCallum I."/>
        </authorList>
    </citation>
    <scope>NUCLEOTIDE SEQUENCE [LARGE SCALE GENOMIC DNA]</scope>
    <source>
        <strain evidence="9">Tucson 15287-2541.00</strain>
    </source>
</reference>
<dbReference type="GO" id="GO:0004089">
    <property type="term" value="F:carbonate dehydratase activity"/>
    <property type="evidence" value="ECO:0007669"/>
    <property type="project" value="UniProtKB-EC"/>
</dbReference>
<gene>
    <name evidence="8" type="primary">Dgri\GH16154</name>
    <name evidence="8" type="ORF">Dgri_GH16154</name>
</gene>
<protein>
    <recommendedName>
        <fullName evidence="2">carbonic anhydrase</fullName>
        <ecNumber evidence="2">4.2.1.1</ecNumber>
    </recommendedName>
</protein>
<keyword evidence="9" id="KW-1185">Reference proteome</keyword>
<feature type="signal peptide" evidence="6">
    <location>
        <begin position="1"/>
        <end position="20"/>
    </location>
</feature>
<accession>B4IWN5</accession>
<keyword evidence="5" id="KW-0325">Glycoprotein</keyword>
<dbReference type="HOGENOM" id="CLU_039326_2_0_1"/>
<dbReference type="Gene3D" id="3.10.200.10">
    <property type="entry name" value="Alpha carbonic anhydrase"/>
    <property type="match status" value="1"/>
</dbReference>